<evidence type="ECO:0000256" key="1">
    <source>
        <dbReference type="SAM" id="MobiDB-lite"/>
    </source>
</evidence>
<reference evidence="2" key="1">
    <citation type="submission" date="2021-01" db="EMBL/GenBank/DDBJ databases">
        <authorList>
            <consortium name="Genoscope - CEA"/>
            <person name="William W."/>
        </authorList>
    </citation>
    <scope>NUCLEOTIDE SEQUENCE</scope>
</reference>
<proteinExistence type="predicted"/>
<feature type="compositionally biased region" description="Polar residues" evidence="1">
    <location>
        <begin position="1"/>
        <end position="24"/>
    </location>
</feature>
<dbReference type="OrthoDB" id="20835at2759"/>
<organism evidence="2 3">
    <name type="scientific">Paramecium pentaurelia</name>
    <dbReference type="NCBI Taxonomy" id="43138"/>
    <lineage>
        <taxon>Eukaryota</taxon>
        <taxon>Sar</taxon>
        <taxon>Alveolata</taxon>
        <taxon>Ciliophora</taxon>
        <taxon>Intramacronucleata</taxon>
        <taxon>Oligohymenophorea</taxon>
        <taxon>Peniculida</taxon>
        <taxon>Parameciidae</taxon>
        <taxon>Paramecium</taxon>
    </lineage>
</organism>
<feature type="region of interest" description="Disordered" evidence="1">
    <location>
        <begin position="1"/>
        <end position="42"/>
    </location>
</feature>
<dbReference type="AlphaFoldDB" id="A0A8S1Y3W0"/>
<sequence length="94" mass="10970">MKFLNQQKKQGNQTMNKSDQIQNDLKNKEQQKKSENLNNSKTIRKIQKNLKILTNNKAKIQYTQEGYKVYSTEESKIGKGGNSNLCPFDYECCF</sequence>
<dbReference type="PANTHER" id="PTHR34066:SF1">
    <property type="entry name" value="DUF1764 FAMILY PROTEIN"/>
    <property type="match status" value="1"/>
</dbReference>
<protein>
    <submittedName>
        <fullName evidence="2">Uncharacterized protein</fullName>
    </submittedName>
</protein>
<comment type="caution">
    <text evidence="2">The sequence shown here is derived from an EMBL/GenBank/DDBJ whole genome shotgun (WGS) entry which is preliminary data.</text>
</comment>
<feature type="compositionally biased region" description="Basic and acidic residues" evidence="1">
    <location>
        <begin position="25"/>
        <end position="35"/>
    </location>
</feature>
<dbReference type="Pfam" id="PF08576">
    <property type="entry name" value="DUF1764"/>
    <property type="match status" value="1"/>
</dbReference>
<evidence type="ECO:0000313" key="2">
    <source>
        <dbReference type="EMBL" id="CAD8208023.1"/>
    </source>
</evidence>
<dbReference type="InterPro" id="IPR013885">
    <property type="entry name" value="DUF1764_euk"/>
</dbReference>
<name>A0A8S1Y3W0_9CILI</name>
<evidence type="ECO:0000313" key="3">
    <source>
        <dbReference type="Proteomes" id="UP000689195"/>
    </source>
</evidence>
<dbReference type="EMBL" id="CAJJDO010000149">
    <property type="protein sequence ID" value="CAD8208023.1"/>
    <property type="molecule type" value="Genomic_DNA"/>
</dbReference>
<keyword evidence="3" id="KW-1185">Reference proteome</keyword>
<dbReference type="PANTHER" id="PTHR34066">
    <property type="entry name" value="GROWTH FACTOR 2"/>
    <property type="match status" value="1"/>
</dbReference>
<gene>
    <name evidence="2" type="ORF">PPENT_87.1.T1490097</name>
</gene>
<dbReference type="Proteomes" id="UP000689195">
    <property type="component" value="Unassembled WGS sequence"/>
</dbReference>
<accession>A0A8S1Y3W0</accession>